<evidence type="ECO:0000313" key="2">
    <source>
        <dbReference type="Proteomes" id="UP000269208"/>
    </source>
</evidence>
<reference evidence="1 2" key="1">
    <citation type="submission" date="2018-12" db="EMBL/GenBank/DDBJ databases">
        <authorList>
            <consortium name="Pathogen Informatics"/>
        </authorList>
    </citation>
    <scope>NUCLEOTIDE SEQUENCE [LARGE SCALE GENOMIC DNA]</scope>
    <source>
        <strain evidence="1 2">NCTC6754</strain>
    </source>
</reference>
<dbReference type="Proteomes" id="UP000269208">
    <property type="component" value="Chromosome"/>
</dbReference>
<evidence type="ECO:0000313" key="1">
    <source>
        <dbReference type="EMBL" id="VEB50858.1"/>
    </source>
</evidence>
<proteinExistence type="predicted"/>
<name>A0A447TNJ4_SALET</name>
<organism evidence="1 2">
    <name type="scientific">Salmonella enterica I</name>
    <dbReference type="NCBI Taxonomy" id="59201"/>
    <lineage>
        <taxon>Bacteria</taxon>
        <taxon>Pseudomonadati</taxon>
        <taxon>Pseudomonadota</taxon>
        <taxon>Gammaproteobacteria</taxon>
        <taxon>Enterobacterales</taxon>
        <taxon>Enterobacteriaceae</taxon>
        <taxon>Salmonella</taxon>
    </lineage>
</organism>
<gene>
    <name evidence="1" type="ORF">NCTC6754_00547</name>
</gene>
<protein>
    <submittedName>
        <fullName evidence="1">Diguanylate cyclase</fullName>
    </submittedName>
</protein>
<sequence length="140" mass="16152">MTTPSWRSLRIKKYQFSLRLFLFLNAVSALFYSRFPPLSDQCILHANDRDSGPERITVDMAWEIWTKKELISPLSPYSLGGIWAAHIALKYPALGHYDFSFLLISLLSVSVYRLDSLCREYRRVYALFATASRGLPVAER</sequence>
<dbReference type="AlphaFoldDB" id="A0A447TNJ4"/>
<accession>A0A447TNJ4</accession>
<dbReference type="EMBL" id="LR134190">
    <property type="protein sequence ID" value="VEB50858.1"/>
    <property type="molecule type" value="Genomic_DNA"/>
</dbReference>